<dbReference type="InterPro" id="IPR000551">
    <property type="entry name" value="MerR-type_HTH_dom"/>
</dbReference>
<evidence type="ECO:0000259" key="5">
    <source>
        <dbReference type="PROSITE" id="PS50937"/>
    </source>
</evidence>
<keyword evidence="1" id="KW-0805">Transcription regulation</keyword>
<dbReference type="CDD" id="cd01282">
    <property type="entry name" value="HTH_MerR-like_sg3"/>
    <property type="match status" value="1"/>
</dbReference>
<dbReference type="PANTHER" id="PTHR30204">
    <property type="entry name" value="REDOX-CYCLING DRUG-SENSING TRANSCRIPTIONAL ACTIVATOR SOXR"/>
    <property type="match status" value="1"/>
</dbReference>
<dbReference type="EMBL" id="PTIX01000017">
    <property type="protein sequence ID" value="PPK64854.1"/>
    <property type="molecule type" value="Genomic_DNA"/>
</dbReference>
<dbReference type="Pfam" id="PF13411">
    <property type="entry name" value="MerR_1"/>
    <property type="match status" value="1"/>
</dbReference>
<dbReference type="PANTHER" id="PTHR30204:SF94">
    <property type="entry name" value="HEAVY METAL-DEPENDENT TRANSCRIPTIONAL REGULATOR HI_0293-RELATED"/>
    <property type="match status" value="1"/>
</dbReference>
<comment type="caution">
    <text evidence="6">The sequence shown here is derived from an EMBL/GenBank/DDBJ whole genome shotgun (WGS) entry which is preliminary data.</text>
</comment>
<keyword evidence="2 6" id="KW-0238">DNA-binding</keyword>
<name>A0A2S6GI00_9PSEU</name>
<sequence>MRISELAERTGTTPRALRFYESRGLIDAPRAVNGYRDYGEAELRQVSEIVALQAAGLSLDETRPFVECLRSGHDRGDACADSVEVYRRKLAEVDECLARLDEVRADLLAKLARALARQPGTCGVDGAADTVTERTPRSGSDG</sequence>
<dbReference type="GO" id="GO:0003677">
    <property type="term" value="F:DNA binding"/>
    <property type="evidence" value="ECO:0007669"/>
    <property type="project" value="UniProtKB-KW"/>
</dbReference>
<dbReference type="SUPFAM" id="SSF46955">
    <property type="entry name" value="Putative DNA-binding domain"/>
    <property type="match status" value="1"/>
</dbReference>
<keyword evidence="7" id="KW-1185">Reference proteome</keyword>
<gene>
    <name evidence="6" type="ORF">CLV40_11793</name>
</gene>
<dbReference type="AlphaFoldDB" id="A0A2S6GI00"/>
<evidence type="ECO:0000256" key="2">
    <source>
        <dbReference type="ARBA" id="ARBA00023125"/>
    </source>
</evidence>
<evidence type="ECO:0000256" key="1">
    <source>
        <dbReference type="ARBA" id="ARBA00023015"/>
    </source>
</evidence>
<keyword evidence="3" id="KW-0804">Transcription</keyword>
<evidence type="ECO:0000256" key="4">
    <source>
        <dbReference type="SAM" id="MobiDB-lite"/>
    </source>
</evidence>
<feature type="region of interest" description="Disordered" evidence="4">
    <location>
        <begin position="122"/>
        <end position="142"/>
    </location>
</feature>
<dbReference type="InterPro" id="IPR009061">
    <property type="entry name" value="DNA-bd_dom_put_sf"/>
</dbReference>
<dbReference type="Proteomes" id="UP000239203">
    <property type="component" value="Unassembled WGS sequence"/>
</dbReference>
<proteinExistence type="predicted"/>
<accession>A0A2S6GI00</accession>
<dbReference type="PROSITE" id="PS50937">
    <property type="entry name" value="HTH_MERR_2"/>
    <property type="match status" value="1"/>
</dbReference>
<dbReference type="InterPro" id="IPR047057">
    <property type="entry name" value="MerR_fam"/>
</dbReference>
<dbReference type="GO" id="GO:0003700">
    <property type="term" value="F:DNA-binding transcription factor activity"/>
    <property type="evidence" value="ECO:0007669"/>
    <property type="project" value="InterPro"/>
</dbReference>
<evidence type="ECO:0000256" key="3">
    <source>
        <dbReference type="ARBA" id="ARBA00023163"/>
    </source>
</evidence>
<dbReference type="RefSeq" id="WP_104481621.1">
    <property type="nucleotide sequence ID" value="NZ_CP154825.1"/>
</dbReference>
<dbReference type="Gene3D" id="1.10.1660.10">
    <property type="match status" value="1"/>
</dbReference>
<dbReference type="PRINTS" id="PR00040">
    <property type="entry name" value="HTHMERR"/>
</dbReference>
<dbReference type="OrthoDB" id="4567915at2"/>
<reference evidence="6 7" key="1">
    <citation type="submission" date="2018-02" db="EMBL/GenBank/DDBJ databases">
        <title>Genomic Encyclopedia of Archaeal and Bacterial Type Strains, Phase II (KMG-II): from individual species to whole genera.</title>
        <authorList>
            <person name="Goeker M."/>
        </authorList>
    </citation>
    <scope>NUCLEOTIDE SEQUENCE [LARGE SCALE GENOMIC DNA]</scope>
    <source>
        <strain evidence="6 7">YU 961-1</strain>
    </source>
</reference>
<evidence type="ECO:0000313" key="6">
    <source>
        <dbReference type="EMBL" id="PPK64854.1"/>
    </source>
</evidence>
<organism evidence="6 7">
    <name type="scientific">Actinokineospora auranticolor</name>
    <dbReference type="NCBI Taxonomy" id="155976"/>
    <lineage>
        <taxon>Bacteria</taxon>
        <taxon>Bacillati</taxon>
        <taxon>Actinomycetota</taxon>
        <taxon>Actinomycetes</taxon>
        <taxon>Pseudonocardiales</taxon>
        <taxon>Pseudonocardiaceae</taxon>
        <taxon>Actinokineospora</taxon>
    </lineage>
</organism>
<evidence type="ECO:0000313" key="7">
    <source>
        <dbReference type="Proteomes" id="UP000239203"/>
    </source>
</evidence>
<feature type="domain" description="HTH merR-type" evidence="5">
    <location>
        <begin position="1"/>
        <end position="68"/>
    </location>
</feature>
<dbReference type="SMART" id="SM00422">
    <property type="entry name" value="HTH_MERR"/>
    <property type="match status" value="1"/>
</dbReference>
<protein>
    <submittedName>
        <fullName evidence="6">DNA-binding transcriptional MerR regulator</fullName>
    </submittedName>
</protein>